<dbReference type="SUPFAM" id="SSF47616">
    <property type="entry name" value="GST C-terminal domain-like"/>
    <property type="match status" value="1"/>
</dbReference>
<evidence type="ECO:0000313" key="18">
    <source>
        <dbReference type="EMBL" id="SBS96053.1"/>
    </source>
</evidence>
<dbReference type="InterPro" id="IPR020058">
    <property type="entry name" value="Glu/Gln-tRNA-synth_Ib_cat-dom"/>
</dbReference>
<comment type="similarity">
    <text evidence="2">Belongs to the class-I aminoacyl-tRNA synthetase family. Glutamate--tRNA ligase type 2 subfamily.</text>
</comment>
<dbReference type="GO" id="GO:0005829">
    <property type="term" value="C:cytosol"/>
    <property type="evidence" value="ECO:0007669"/>
    <property type="project" value="TreeGrafter"/>
</dbReference>
<protein>
    <recommendedName>
        <fullName evidence="3">glutamate--tRNA ligase</fullName>
        <ecNumber evidence="3">6.1.1.17</ecNumber>
    </recommendedName>
    <alternativeName>
        <fullName evidence="10">Glutamyl-tRNA synthetase</fullName>
    </alternativeName>
</protein>
<organism evidence="17 20">
    <name type="scientific">Plasmodium ovale curtisi</name>
    <dbReference type="NCBI Taxonomy" id="864141"/>
    <lineage>
        <taxon>Eukaryota</taxon>
        <taxon>Sar</taxon>
        <taxon>Alveolata</taxon>
        <taxon>Apicomplexa</taxon>
        <taxon>Aconoidasida</taxon>
        <taxon>Haemosporida</taxon>
        <taxon>Plasmodiidae</taxon>
        <taxon>Plasmodium</taxon>
        <taxon>Plasmodium (Plasmodium)</taxon>
    </lineage>
</organism>
<dbReference type="EMBL" id="FLQU01000447">
    <property type="protein sequence ID" value="SBS85771.1"/>
    <property type="molecule type" value="Genomic_DNA"/>
</dbReference>
<dbReference type="GO" id="GO:0017102">
    <property type="term" value="C:methionyl glutamyl tRNA synthetase complex"/>
    <property type="evidence" value="ECO:0007669"/>
    <property type="project" value="TreeGrafter"/>
</dbReference>
<dbReference type="GO" id="GO:0005524">
    <property type="term" value="F:ATP binding"/>
    <property type="evidence" value="ECO:0007669"/>
    <property type="project" value="UniProtKB-KW"/>
</dbReference>
<evidence type="ECO:0000259" key="14">
    <source>
        <dbReference type="Pfam" id="PF03950"/>
    </source>
</evidence>
<dbReference type="InterPro" id="IPR053836">
    <property type="entry name" value="Arc1-like_N"/>
</dbReference>
<dbReference type="InterPro" id="IPR011035">
    <property type="entry name" value="Ribosomal_bL25/Gln-tRNA_synth"/>
</dbReference>
<evidence type="ECO:0000256" key="12">
    <source>
        <dbReference type="SAM" id="MobiDB-lite"/>
    </source>
</evidence>
<evidence type="ECO:0000259" key="13">
    <source>
        <dbReference type="Pfam" id="PF00749"/>
    </source>
</evidence>
<dbReference type="PANTHER" id="PTHR43097:SF5">
    <property type="entry name" value="GLUTAMATE--TRNA LIGASE"/>
    <property type="match status" value="1"/>
</dbReference>
<dbReference type="Gene3D" id="1.20.1050.130">
    <property type="match status" value="1"/>
</dbReference>
<dbReference type="FunFam" id="3.90.800.10:FF:000001">
    <property type="entry name" value="Glutamine--tRNA ligase"/>
    <property type="match status" value="1"/>
</dbReference>
<evidence type="ECO:0000313" key="19">
    <source>
        <dbReference type="Proteomes" id="UP000078546"/>
    </source>
</evidence>
<dbReference type="InterPro" id="IPR049437">
    <property type="entry name" value="tRNA-synt_1c_C2"/>
</dbReference>
<dbReference type="PROSITE" id="PS00178">
    <property type="entry name" value="AA_TRNA_LIGASE_I"/>
    <property type="match status" value="1"/>
</dbReference>
<keyword evidence="5 17" id="KW-0436">Ligase</keyword>
<dbReference type="Pfam" id="PF21972">
    <property type="entry name" value="Arc1p_N_like"/>
    <property type="match status" value="1"/>
</dbReference>
<evidence type="ECO:0000313" key="20">
    <source>
        <dbReference type="Proteomes" id="UP000078560"/>
    </source>
</evidence>
<evidence type="ECO:0000256" key="3">
    <source>
        <dbReference type="ARBA" id="ARBA00012835"/>
    </source>
</evidence>
<name>A0A1A8W289_PLAOA</name>
<dbReference type="PRINTS" id="PR00987">
    <property type="entry name" value="TRNASYNTHGLU"/>
</dbReference>
<feature type="domain" description="Glutamyl/glutaminyl-tRNA synthetase class Ib anti-codon binding" evidence="14">
    <location>
        <begin position="775"/>
        <end position="858"/>
    </location>
</feature>
<feature type="domain" description="tRNA synthetases class I (E and Q) anti-codon binding" evidence="15">
    <location>
        <begin position="881"/>
        <end position="957"/>
    </location>
</feature>
<dbReference type="Pfam" id="PF00749">
    <property type="entry name" value="tRNA-synt_1c"/>
    <property type="match status" value="1"/>
</dbReference>
<dbReference type="AlphaFoldDB" id="A0A1A8W289"/>
<evidence type="ECO:0000256" key="10">
    <source>
        <dbReference type="ARBA" id="ARBA00030865"/>
    </source>
</evidence>
<dbReference type="Gene3D" id="2.40.240.10">
    <property type="entry name" value="Ribosomal Protein L25, Chain P"/>
    <property type="match status" value="1"/>
</dbReference>
<evidence type="ECO:0000256" key="6">
    <source>
        <dbReference type="ARBA" id="ARBA00022741"/>
    </source>
</evidence>
<dbReference type="GO" id="GO:0006424">
    <property type="term" value="P:glutamyl-tRNA aminoacylation"/>
    <property type="evidence" value="ECO:0007669"/>
    <property type="project" value="InterPro"/>
</dbReference>
<dbReference type="EMBL" id="FLQV01000559">
    <property type="protein sequence ID" value="SBS96053.1"/>
    <property type="molecule type" value="Genomic_DNA"/>
</dbReference>
<keyword evidence="7" id="KW-0067">ATP-binding</keyword>
<feature type="region of interest" description="Disordered" evidence="12">
    <location>
        <begin position="984"/>
        <end position="1007"/>
    </location>
</feature>
<accession>A0A1A8W289</accession>
<sequence length="1007" mass="117851">MKTYTYPLKGITAHLKRGKVEFQPFFLLERRVCAHATSAHDEVVVPQKDSIEIRSKYAISVFLNVHALFSCFPESPKYKEGKLNKEKHSAKKGEYQKTPPYHSFPIAVPPHSELTLTLPKLCYTSIGVSHPLGEQRTPKVLLCFHDKRNHFNYIELIFLLIADERKYIAEKSNGRERGNKHKPLSISKKEIFQLPPFQCTRWKKVCHHVACTFMNFSKMVGDCKMKIYYGKKYPFVCRTVLNIHRSKPISETKGTSENLEEDSITFIKDEKVEDIKVEFVSKDKSVSKCILSSDKIFSKNLDYLLKTNLYYFFEKGDQNKSKIINVYVQSQYEEWMDFFHNKDETQRDIQNRCDHINKHLHLNTFISSNFLTLSDIYIYYEMYKFFNVTNCYNVKYSKQFRNINRWFKLINHLLQSEDNELNMYLKKEAEINQVDITKDTNTMQLLKQKIVSTSYSGKLQNAEKGKVVTRFPPEPSGYLHIGHAKAAFLNSYYANMYEGKMLLRFDDTNPALEDIKYETSIMEDLENLGLKYEKISYSSDYFSLLEEYCIKLLKMGMAYADDTNVDEMRTQRGEGIDSANRNNSVEQNLELFEEMRKGTNIGQKNCIRAKIDMQSKNKCMRDPVIYRCIVDVPHHRHQFKFKCYPTYDFACPIIDSVEGVTHALRTNEYSDRIEQYNWFINIFQLRKVYIYEFSRISFVKTVMSKRKLKWFVESNLVDGWLDPRMPTIKGILRRGLTKEALFQFILEQGPSKSGNLMQWDKLWSINKQIIDPIIPRFAAVEKKKAVLLKLTDLTQEIVEKIRDLHMKNKSLGTCTMYYTNMLFIELEDAETLVPEEEITLIKLGNVIIKEIIENEESSDVKVKEVIATSNFNGDFKTTKKKIHWLPNIPDKLITCVLYEYDHLINVDKFENDNKEDWTQFINHNSKYETIVYAESAITSLKVSDKLQFERRGYFILDKITNNKELHLIKIPDGKSKNMSIISSKVNPKSLAGTKSKAKPNQVDEGKI</sequence>
<evidence type="ECO:0000256" key="7">
    <source>
        <dbReference type="ARBA" id="ARBA00022840"/>
    </source>
</evidence>
<dbReference type="InterPro" id="IPR020056">
    <property type="entry name" value="Rbsml_bL25/Gln-tRNA_synth_N"/>
</dbReference>
<dbReference type="PANTHER" id="PTHR43097">
    <property type="entry name" value="GLUTAMINE-TRNA LIGASE"/>
    <property type="match status" value="1"/>
</dbReference>
<dbReference type="InterPro" id="IPR036282">
    <property type="entry name" value="Glutathione-S-Trfase_C_sf"/>
</dbReference>
<dbReference type="InterPro" id="IPR020059">
    <property type="entry name" value="Glu/Gln-tRNA-synth_Ib_codon-bd"/>
</dbReference>
<evidence type="ECO:0000256" key="2">
    <source>
        <dbReference type="ARBA" id="ARBA00008927"/>
    </source>
</evidence>
<dbReference type="SUPFAM" id="SSF52374">
    <property type="entry name" value="Nucleotidylyl transferase"/>
    <property type="match status" value="1"/>
</dbReference>
<dbReference type="InterPro" id="IPR050132">
    <property type="entry name" value="Gln/Glu-tRNA_Ligase"/>
</dbReference>
<keyword evidence="4" id="KW-0963">Cytoplasm</keyword>
<dbReference type="HAMAP" id="MF_02076">
    <property type="entry name" value="Glu_tRNA_synth_type2"/>
    <property type="match status" value="1"/>
</dbReference>
<evidence type="ECO:0000259" key="16">
    <source>
        <dbReference type="Pfam" id="PF21972"/>
    </source>
</evidence>
<evidence type="ECO:0000256" key="8">
    <source>
        <dbReference type="ARBA" id="ARBA00022917"/>
    </source>
</evidence>
<keyword evidence="8" id="KW-0648">Protein biosynthesis</keyword>
<dbReference type="InterPro" id="IPR000924">
    <property type="entry name" value="Glu/Gln-tRNA-synth"/>
</dbReference>
<dbReference type="InterPro" id="IPR001412">
    <property type="entry name" value="aa-tRNA-synth_I_CS"/>
</dbReference>
<dbReference type="Pfam" id="PF20974">
    <property type="entry name" value="tRNA-synt_1c_C2"/>
    <property type="match status" value="1"/>
</dbReference>
<dbReference type="Gene3D" id="3.40.50.620">
    <property type="entry name" value="HUPs"/>
    <property type="match status" value="1"/>
</dbReference>
<dbReference type="Proteomes" id="UP000078560">
    <property type="component" value="Unassembled WGS sequence"/>
</dbReference>
<proteinExistence type="inferred from homology"/>
<gene>
    <name evidence="18" type="ORF">POVCU1_030630</name>
    <name evidence="17" type="ORF">POVCU2_0033310</name>
</gene>
<dbReference type="FunFam" id="1.10.1160.10:FF:000001">
    <property type="entry name" value="Glutamine--tRNA ligase"/>
    <property type="match status" value="1"/>
</dbReference>
<dbReference type="InterPro" id="IPR004526">
    <property type="entry name" value="Glu-tRNA-synth_arc/euk"/>
</dbReference>
<reference evidence="17" key="1">
    <citation type="submission" date="2016-05" db="EMBL/GenBank/DDBJ databases">
        <authorList>
            <person name="Lavstsen T."/>
            <person name="Jespersen J.S."/>
        </authorList>
    </citation>
    <scope>NUCLEOTIDE SEQUENCE [LARGE SCALE GENOMIC DNA]</scope>
</reference>
<dbReference type="Pfam" id="PF03950">
    <property type="entry name" value="tRNA-synt_1c_C"/>
    <property type="match status" value="1"/>
</dbReference>
<dbReference type="GO" id="GO:0004818">
    <property type="term" value="F:glutamate-tRNA ligase activity"/>
    <property type="evidence" value="ECO:0007669"/>
    <property type="project" value="UniProtKB-EC"/>
</dbReference>
<evidence type="ECO:0000256" key="4">
    <source>
        <dbReference type="ARBA" id="ARBA00022490"/>
    </source>
</evidence>
<evidence type="ECO:0000256" key="1">
    <source>
        <dbReference type="ARBA" id="ARBA00004496"/>
    </source>
</evidence>
<evidence type="ECO:0000256" key="9">
    <source>
        <dbReference type="ARBA" id="ARBA00023146"/>
    </source>
</evidence>
<dbReference type="FunFam" id="3.40.50.620:FF:000037">
    <property type="entry name" value="Glutamine--tRNA ligase cytoplasmic"/>
    <property type="match status" value="1"/>
</dbReference>
<keyword evidence="9" id="KW-0030">Aminoacyl-tRNA synthetase</keyword>
<dbReference type="NCBIfam" id="TIGR00463">
    <property type="entry name" value="gltX_arch"/>
    <property type="match status" value="1"/>
</dbReference>
<evidence type="ECO:0000259" key="15">
    <source>
        <dbReference type="Pfam" id="PF20974"/>
    </source>
</evidence>
<feature type="domain" description="Nuclear-export cofactor Arc1-like N-terminal" evidence="16">
    <location>
        <begin position="348"/>
        <end position="413"/>
    </location>
</feature>
<dbReference type="SUPFAM" id="SSF50715">
    <property type="entry name" value="Ribosomal protein L25-like"/>
    <property type="match status" value="1"/>
</dbReference>
<evidence type="ECO:0000313" key="17">
    <source>
        <dbReference type="EMBL" id="SBS85771.1"/>
    </source>
</evidence>
<comment type="catalytic activity">
    <reaction evidence="11">
        <text>tRNA(Glu) + L-glutamate + ATP = L-glutamyl-tRNA(Glu) + AMP + diphosphate</text>
        <dbReference type="Rhea" id="RHEA:23540"/>
        <dbReference type="Rhea" id="RHEA-COMP:9663"/>
        <dbReference type="Rhea" id="RHEA-COMP:9680"/>
        <dbReference type="ChEBI" id="CHEBI:29985"/>
        <dbReference type="ChEBI" id="CHEBI:30616"/>
        <dbReference type="ChEBI" id="CHEBI:33019"/>
        <dbReference type="ChEBI" id="CHEBI:78442"/>
        <dbReference type="ChEBI" id="CHEBI:78520"/>
        <dbReference type="ChEBI" id="CHEBI:456215"/>
        <dbReference type="EC" id="6.1.1.17"/>
    </reaction>
</comment>
<dbReference type="InterPro" id="IPR014729">
    <property type="entry name" value="Rossmann-like_a/b/a_fold"/>
</dbReference>
<keyword evidence="6" id="KW-0547">Nucleotide-binding</keyword>
<reference evidence="19 20" key="2">
    <citation type="submission" date="2016-05" db="EMBL/GenBank/DDBJ databases">
        <authorList>
            <person name="Naeem Raeece"/>
        </authorList>
    </citation>
    <scope>NUCLEOTIDE SEQUENCE [LARGE SCALE GENOMIC DNA]</scope>
</reference>
<comment type="subcellular location">
    <subcellularLocation>
        <location evidence="1">Cytoplasm</location>
    </subcellularLocation>
</comment>
<dbReference type="EC" id="6.1.1.17" evidence="3"/>
<evidence type="ECO:0000256" key="11">
    <source>
        <dbReference type="ARBA" id="ARBA00048351"/>
    </source>
</evidence>
<feature type="domain" description="Glutamyl/glutaminyl-tRNA synthetase class Ib catalytic" evidence="13">
    <location>
        <begin position="466"/>
        <end position="771"/>
    </location>
</feature>
<dbReference type="Proteomes" id="UP000078546">
    <property type="component" value="Unassembled WGS sequence"/>
</dbReference>
<evidence type="ECO:0000256" key="5">
    <source>
        <dbReference type="ARBA" id="ARBA00022598"/>
    </source>
</evidence>